<reference evidence="2 3" key="2">
    <citation type="submission" date="2020-06" db="EMBL/GenBank/DDBJ databases">
        <title>Ramlibacter rhizophilus sp. nov., isolated from rhizosphere soil of national flower Mugunghwa from South Korea.</title>
        <authorList>
            <person name="Zheng-Fei Y."/>
            <person name="Huan T."/>
        </authorList>
    </citation>
    <scope>NUCLEOTIDE SEQUENCE [LARGE SCALE GENOMIC DNA]</scope>
    <source>
        <strain evidence="2 3">B156</strain>
    </source>
</reference>
<proteinExistence type="predicted"/>
<reference evidence="2 3" key="1">
    <citation type="submission" date="2020-05" db="EMBL/GenBank/DDBJ databases">
        <authorList>
            <person name="Khan S.A."/>
            <person name="Jeon C.O."/>
            <person name="Chun B.H."/>
        </authorList>
    </citation>
    <scope>NUCLEOTIDE SEQUENCE [LARGE SCALE GENOMIC DNA]</scope>
    <source>
        <strain evidence="2 3">B156</strain>
    </source>
</reference>
<dbReference type="RefSeq" id="WP_171563634.1">
    <property type="nucleotide sequence ID" value="NZ_JABFCS010000002.1"/>
</dbReference>
<feature type="chain" id="PRO_5032548617" description="Outer membrane protein beta-barrel domain-containing protein" evidence="1">
    <location>
        <begin position="23"/>
        <end position="178"/>
    </location>
</feature>
<sequence>MSSQRHLLGLAIALAAVGSAEAQSGGALRWRGGTGLGLQVGQPDLRVPCGSFTFSCDAATLPLYSSAKAPRSLSMQVGRAEAPAPFGAGPAPGLNVSLVGKAGLAWDLGVYGRVGTTFNRAALAPNTTGEGGLTYGIGLSWDFSRRGSAAFGLDSYDMRTGTGEARDVRTSLGLQWRY</sequence>
<accession>A0A849KD78</accession>
<keyword evidence="3" id="KW-1185">Reference proteome</keyword>
<dbReference type="AlphaFoldDB" id="A0A849KD78"/>
<protein>
    <recommendedName>
        <fullName evidence="4">Outer membrane protein beta-barrel domain-containing protein</fullName>
    </recommendedName>
</protein>
<comment type="caution">
    <text evidence="2">The sequence shown here is derived from an EMBL/GenBank/DDBJ whole genome shotgun (WGS) entry which is preliminary data.</text>
</comment>
<name>A0A849KD78_9BURK</name>
<evidence type="ECO:0008006" key="4">
    <source>
        <dbReference type="Google" id="ProtNLM"/>
    </source>
</evidence>
<evidence type="ECO:0000313" key="2">
    <source>
        <dbReference type="EMBL" id="NNU45320.1"/>
    </source>
</evidence>
<organism evidence="2 3">
    <name type="scientific">Ramlibacter montanisoli</name>
    <dbReference type="NCBI Taxonomy" id="2732512"/>
    <lineage>
        <taxon>Bacteria</taxon>
        <taxon>Pseudomonadati</taxon>
        <taxon>Pseudomonadota</taxon>
        <taxon>Betaproteobacteria</taxon>
        <taxon>Burkholderiales</taxon>
        <taxon>Comamonadaceae</taxon>
        <taxon>Ramlibacter</taxon>
    </lineage>
</organism>
<evidence type="ECO:0000313" key="3">
    <source>
        <dbReference type="Proteomes" id="UP000552954"/>
    </source>
</evidence>
<evidence type="ECO:0000256" key="1">
    <source>
        <dbReference type="SAM" id="SignalP"/>
    </source>
</evidence>
<gene>
    <name evidence="2" type="ORF">HK415_22420</name>
</gene>
<dbReference type="Proteomes" id="UP000552954">
    <property type="component" value="Unassembled WGS sequence"/>
</dbReference>
<keyword evidence="1" id="KW-0732">Signal</keyword>
<feature type="signal peptide" evidence="1">
    <location>
        <begin position="1"/>
        <end position="22"/>
    </location>
</feature>
<dbReference type="EMBL" id="JABFCS010000002">
    <property type="protein sequence ID" value="NNU45320.1"/>
    <property type="molecule type" value="Genomic_DNA"/>
</dbReference>